<protein>
    <submittedName>
        <fullName evidence="3">N-terminal domain of galactosyltransferase</fullName>
    </submittedName>
</protein>
<keyword evidence="1 3" id="KW-0808">Transferase</keyword>
<dbReference type="SUPFAM" id="SSF53448">
    <property type="entry name" value="Nucleotide-diphospho-sugar transferases"/>
    <property type="match status" value="1"/>
</dbReference>
<dbReference type="AlphaFoldDB" id="A0A1G7LQG2"/>
<proteinExistence type="predicted"/>
<dbReference type="RefSeq" id="WP_089830278.1">
    <property type="nucleotide sequence ID" value="NZ_FNBN01000002.1"/>
</dbReference>
<dbReference type="Gene3D" id="3.90.550.10">
    <property type="entry name" value="Spore Coat Polysaccharide Biosynthesis Protein SpsA, Chain A"/>
    <property type="match status" value="1"/>
</dbReference>
<accession>A0A1G7LQG2</accession>
<dbReference type="OrthoDB" id="7295299at2"/>
<evidence type="ECO:0000313" key="4">
    <source>
        <dbReference type="Proteomes" id="UP000199045"/>
    </source>
</evidence>
<dbReference type="STRING" id="104663.SAMN04488121_102148"/>
<dbReference type="InterPro" id="IPR029044">
    <property type="entry name" value="Nucleotide-diphossugar_trans"/>
</dbReference>
<evidence type="ECO:0000259" key="2">
    <source>
        <dbReference type="Pfam" id="PF02709"/>
    </source>
</evidence>
<name>A0A1G7LQG2_CHIFI</name>
<sequence length="577" mass="67853">MIYLSAQPDTPYFMWQLEVQLHNFASFGISPDNIHILIGYDPVKGISSCFQDFTAANPHLARFFFYPDTRLKRRYIPSIRPHIIKQHFFKHPELAQEAIFYHDSDIVFTSSLPDFEQLVQGDTWYVSDARHYLNSDYIRAAGQGVFTDMCRIMDIDEQLVIDNDANAGGAQTLLKNVDYTFWDQLESDSEKIFCLLIDNRDSYKKTYLEENAGYETHYTPVQAWCSDMWAILWNGFKRAEVRISGELDFCWPHESQDSWEKKKIFHNAGISAAMSNRFFFKAYYMERTPYEDDFSHVASSMLSYNYVQMIYETAKGKRYNMQDVTFTMTVRVDSDERLENLITVLRFINTHIDTNFLLLEADVESRIPAGVLPDNVRHIFVKDERDLYFRQPYNNYLLRIATTPIVVKYDVDIIVPPSQMNSAVNSIRFGKHKISYPYDGRFVDVYGVLRTWFIRTLDMKSFYKYLKMSYSPQPSYGGCVILHRETFYEMGVDNEQFNGWGFEDQETPKRAKILGMEVFRADGPLFHLHHPRGTHSYFYNEAETLNSLREYIRVCNMTKNELQLYISNWKNSTVHAY</sequence>
<dbReference type="Pfam" id="PF02709">
    <property type="entry name" value="Glyco_transf_7C"/>
    <property type="match status" value="1"/>
</dbReference>
<dbReference type="GO" id="GO:0016757">
    <property type="term" value="F:glycosyltransferase activity"/>
    <property type="evidence" value="ECO:0007669"/>
    <property type="project" value="UniProtKB-KW"/>
</dbReference>
<organism evidence="3 4">
    <name type="scientific">Chitinophaga filiformis</name>
    <name type="common">Myxococcus filiformis</name>
    <name type="synonym">Flexibacter filiformis</name>
    <dbReference type="NCBI Taxonomy" id="104663"/>
    <lineage>
        <taxon>Bacteria</taxon>
        <taxon>Pseudomonadati</taxon>
        <taxon>Bacteroidota</taxon>
        <taxon>Chitinophagia</taxon>
        <taxon>Chitinophagales</taxon>
        <taxon>Chitinophagaceae</taxon>
        <taxon>Chitinophaga</taxon>
    </lineage>
</organism>
<keyword evidence="3" id="KW-0328">Glycosyltransferase</keyword>
<evidence type="ECO:0000313" key="3">
    <source>
        <dbReference type="EMBL" id="SDF51594.1"/>
    </source>
</evidence>
<dbReference type="EMBL" id="FNBN01000002">
    <property type="protein sequence ID" value="SDF51594.1"/>
    <property type="molecule type" value="Genomic_DNA"/>
</dbReference>
<evidence type="ECO:0000256" key="1">
    <source>
        <dbReference type="ARBA" id="ARBA00022679"/>
    </source>
</evidence>
<dbReference type="Proteomes" id="UP000199045">
    <property type="component" value="Unassembled WGS sequence"/>
</dbReference>
<reference evidence="3 4" key="1">
    <citation type="submission" date="2016-10" db="EMBL/GenBank/DDBJ databases">
        <authorList>
            <person name="de Groot N.N."/>
        </authorList>
    </citation>
    <scope>NUCLEOTIDE SEQUENCE [LARGE SCALE GENOMIC DNA]</scope>
    <source>
        <strain evidence="3 4">DSM 527</strain>
    </source>
</reference>
<gene>
    <name evidence="3" type="ORF">SAMN04488121_102148</name>
</gene>
<dbReference type="InterPro" id="IPR027791">
    <property type="entry name" value="Galactosyl_T_C"/>
</dbReference>
<feature type="domain" description="Galactosyltransferase C-terminal" evidence="2">
    <location>
        <begin position="466"/>
        <end position="530"/>
    </location>
</feature>